<name>A0A655E9C6_MYCTX</name>
<evidence type="ECO:0000313" key="1">
    <source>
        <dbReference type="EMBL" id="CNV11087.1"/>
    </source>
</evidence>
<dbReference type="Proteomes" id="UP000039217">
    <property type="component" value="Unassembled WGS sequence"/>
</dbReference>
<accession>A0A655E9C6</accession>
<organism evidence="1 2">
    <name type="scientific">Mycobacterium tuberculosis</name>
    <dbReference type="NCBI Taxonomy" id="1773"/>
    <lineage>
        <taxon>Bacteria</taxon>
        <taxon>Bacillati</taxon>
        <taxon>Actinomycetota</taxon>
        <taxon>Actinomycetes</taxon>
        <taxon>Mycobacteriales</taxon>
        <taxon>Mycobacteriaceae</taxon>
        <taxon>Mycobacterium</taxon>
        <taxon>Mycobacterium tuberculosis complex</taxon>
    </lineage>
</organism>
<sequence>MSGCSGCGAGSAALAAFLAGDFFFGLVASVVGPPSAAANAALNTSSLLGLGAATFNRP</sequence>
<dbReference type="AlphaFoldDB" id="A0A655E9C6"/>
<proteinExistence type="predicted"/>
<evidence type="ECO:0000313" key="2">
    <source>
        <dbReference type="Proteomes" id="UP000039217"/>
    </source>
</evidence>
<reference evidence="1 2" key="1">
    <citation type="submission" date="2015-03" db="EMBL/GenBank/DDBJ databases">
        <authorList>
            <consortium name="Pathogen Informatics"/>
        </authorList>
    </citation>
    <scope>NUCLEOTIDE SEQUENCE [LARGE SCALE GENOMIC DNA]</scope>
    <source>
        <strain evidence="1 2">D00501624</strain>
    </source>
</reference>
<gene>
    <name evidence="1" type="ORF">ERS007661_01662</name>
</gene>
<dbReference type="EMBL" id="CQQC01000487">
    <property type="protein sequence ID" value="CNV11087.1"/>
    <property type="molecule type" value="Genomic_DNA"/>
</dbReference>
<protein>
    <submittedName>
        <fullName evidence="1">Uncharacterized protein</fullName>
    </submittedName>
</protein>